<evidence type="ECO:0000256" key="3">
    <source>
        <dbReference type="RuleBase" id="RU003616"/>
    </source>
</evidence>
<feature type="domain" description="SHSP" evidence="4">
    <location>
        <begin position="72"/>
        <end position="182"/>
    </location>
</feature>
<dbReference type="GO" id="GO:0042026">
    <property type="term" value="P:protein refolding"/>
    <property type="evidence" value="ECO:0007669"/>
    <property type="project" value="TreeGrafter"/>
</dbReference>
<keyword evidence="6" id="KW-1185">Reference proteome</keyword>
<dbReference type="PANTHER" id="PTHR45640">
    <property type="entry name" value="HEAT SHOCK PROTEIN HSP-12.2-RELATED"/>
    <property type="match status" value="1"/>
</dbReference>
<proteinExistence type="inferred from homology"/>
<dbReference type="InterPro" id="IPR001436">
    <property type="entry name" value="Alpha-crystallin/sHSP_animal"/>
</dbReference>
<feature type="non-terminal residue" evidence="5">
    <location>
        <position position="184"/>
    </location>
</feature>
<dbReference type="PROSITE" id="PS01031">
    <property type="entry name" value="SHSP"/>
    <property type="match status" value="1"/>
</dbReference>
<sequence>MFIIAQRKKPRRTAERTECSGGKRRLGSTMADEWAAQMFANFMGAPFQELTKDFQKFETLFLRPYFRQLPFDAQLTMGQGCGEVENTSDAFKMKIDVSQFMPQDLEVKLHGSQVIVAGTQEEKPDQYGTIQRSFVRKIDLPSGVHIDGLRTYIDGDGVLSLEVPKRAQLPPGDGRKIPIELTRD</sequence>
<dbReference type="GO" id="GO:0051082">
    <property type="term" value="F:unfolded protein binding"/>
    <property type="evidence" value="ECO:0007669"/>
    <property type="project" value="TreeGrafter"/>
</dbReference>
<dbReference type="Proteomes" id="UP001177023">
    <property type="component" value="Unassembled WGS sequence"/>
</dbReference>
<protein>
    <recommendedName>
        <fullName evidence="4">SHSP domain-containing protein</fullName>
    </recommendedName>
</protein>
<dbReference type="SUPFAM" id="SSF49764">
    <property type="entry name" value="HSP20-like chaperones"/>
    <property type="match status" value="1"/>
</dbReference>
<dbReference type="PRINTS" id="PR00299">
    <property type="entry name" value="ACRYSTALLIN"/>
</dbReference>
<dbReference type="Pfam" id="PF00011">
    <property type="entry name" value="HSP20"/>
    <property type="match status" value="1"/>
</dbReference>
<dbReference type="AlphaFoldDB" id="A0AA36CBV9"/>
<dbReference type="GO" id="GO:0005634">
    <property type="term" value="C:nucleus"/>
    <property type="evidence" value="ECO:0007669"/>
    <property type="project" value="TreeGrafter"/>
</dbReference>
<reference evidence="5" key="1">
    <citation type="submission" date="2023-06" db="EMBL/GenBank/DDBJ databases">
        <authorList>
            <person name="Delattre M."/>
        </authorList>
    </citation>
    <scope>NUCLEOTIDE SEQUENCE</scope>
    <source>
        <strain evidence="5">AF72</strain>
    </source>
</reference>
<evidence type="ECO:0000259" key="4">
    <source>
        <dbReference type="PROSITE" id="PS01031"/>
    </source>
</evidence>
<comment type="similarity">
    <text evidence="2 3">Belongs to the small heat shock protein (HSP20) family.</text>
</comment>
<accession>A0AA36CBV9</accession>
<dbReference type="GO" id="GO:0009408">
    <property type="term" value="P:response to heat"/>
    <property type="evidence" value="ECO:0007669"/>
    <property type="project" value="TreeGrafter"/>
</dbReference>
<keyword evidence="1" id="KW-0346">Stress response</keyword>
<dbReference type="CDD" id="cd06526">
    <property type="entry name" value="metazoan_ACD"/>
    <property type="match status" value="1"/>
</dbReference>
<name>A0AA36CBV9_9BILA</name>
<gene>
    <name evidence="5" type="ORF">MSPICULIGERA_LOCUS4750</name>
</gene>
<dbReference type="GO" id="GO:0005737">
    <property type="term" value="C:cytoplasm"/>
    <property type="evidence" value="ECO:0007669"/>
    <property type="project" value="TreeGrafter"/>
</dbReference>
<dbReference type="EMBL" id="CATQJA010001164">
    <property type="protein sequence ID" value="CAJ0566134.1"/>
    <property type="molecule type" value="Genomic_DNA"/>
</dbReference>
<evidence type="ECO:0000256" key="2">
    <source>
        <dbReference type="PROSITE-ProRule" id="PRU00285"/>
    </source>
</evidence>
<dbReference type="PANTHER" id="PTHR45640:SF13">
    <property type="entry name" value="HEAT SHOCK PROTEIN 22-RELATED"/>
    <property type="match status" value="1"/>
</dbReference>
<dbReference type="InterPro" id="IPR008978">
    <property type="entry name" value="HSP20-like_chaperone"/>
</dbReference>
<comment type="caution">
    <text evidence="5">The sequence shown here is derived from an EMBL/GenBank/DDBJ whole genome shotgun (WGS) entry which is preliminary data.</text>
</comment>
<evidence type="ECO:0000313" key="5">
    <source>
        <dbReference type="EMBL" id="CAJ0566134.1"/>
    </source>
</evidence>
<organism evidence="5 6">
    <name type="scientific">Mesorhabditis spiculigera</name>
    <dbReference type="NCBI Taxonomy" id="96644"/>
    <lineage>
        <taxon>Eukaryota</taxon>
        <taxon>Metazoa</taxon>
        <taxon>Ecdysozoa</taxon>
        <taxon>Nematoda</taxon>
        <taxon>Chromadorea</taxon>
        <taxon>Rhabditida</taxon>
        <taxon>Rhabditina</taxon>
        <taxon>Rhabditomorpha</taxon>
        <taxon>Rhabditoidea</taxon>
        <taxon>Rhabditidae</taxon>
        <taxon>Mesorhabditinae</taxon>
        <taxon>Mesorhabditis</taxon>
    </lineage>
</organism>
<dbReference type="InterPro" id="IPR002068">
    <property type="entry name" value="A-crystallin/Hsp20_dom"/>
</dbReference>
<evidence type="ECO:0000256" key="1">
    <source>
        <dbReference type="ARBA" id="ARBA00023016"/>
    </source>
</evidence>
<dbReference type="Gene3D" id="2.60.40.790">
    <property type="match status" value="1"/>
</dbReference>
<evidence type="ECO:0000313" key="6">
    <source>
        <dbReference type="Proteomes" id="UP001177023"/>
    </source>
</evidence>